<gene>
    <name evidence="2" type="ORF">SAMN05216249_12016</name>
</gene>
<keyword evidence="2" id="KW-0489">Methyltransferase</keyword>
<evidence type="ECO:0000259" key="1">
    <source>
        <dbReference type="Pfam" id="PF01208"/>
    </source>
</evidence>
<dbReference type="PANTHER" id="PTHR47099">
    <property type="entry name" value="METHYLCOBAMIDE:COM METHYLTRANSFERASE MTBA"/>
    <property type="match status" value="1"/>
</dbReference>
<keyword evidence="2" id="KW-0808">Transferase</keyword>
<dbReference type="InterPro" id="IPR038071">
    <property type="entry name" value="UROD/MetE-like_sf"/>
</dbReference>
<evidence type="ECO:0000313" key="3">
    <source>
        <dbReference type="Proteomes" id="UP000198838"/>
    </source>
</evidence>
<dbReference type="Gene3D" id="3.20.20.210">
    <property type="match status" value="1"/>
</dbReference>
<dbReference type="OrthoDB" id="8452307at2"/>
<protein>
    <submittedName>
        <fullName evidence="2">Methyltransferase, MtaA/CmuA family</fullName>
    </submittedName>
</protein>
<reference evidence="2 3" key="1">
    <citation type="submission" date="2016-10" db="EMBL/GenBank/DDBJ databases">
        <authorList>
            <person name="de Groot N.N."/>
        </authorList>
    </citation>
    <scope>NUCLEOTIDE SEQUENCE [LARGE SCALE GENOMIC DNA]</scope>
    <source>
        <strain evidence="2 3">DSM 5522</strain>
    </source>
</reference>
<keyword evidence="3" id="KW-1185">Reference proteome</keyword>
<dbReference type="SUPFAM" id="SSF51726">
    <property type="entry name" value="UROD/MetE-like"/>
    <property type="match status" value="1"/>
</dbReference>
<dbReference type="STRING" id="1120918.SAMN05216249_12016"/>
<dbReference type="EMBL" id="FOJY01000020">
    <property type="protein sequence ID" value="SFB31936.1"/>
    <property type="molecule type" value="Genomic_DNA"/>
</dbReference>
<dbReference type="PANTHER" id="PTHR47099:SF1">
    <property type="entry name" value="METHYLCOBAMIDE:COM METHYLTRANSFERASE MTBA"/>
    <property type="match status" value="1"/>
</dbReference>
<dbReference type="GO" id="GO:0008168">
    <property type="term" value="F:methyltransferase activity"/>
    <property type="evidence" value="ECO:0007669"/>
    <property type="project" value="UniProtKB-KW"/>
</dbReference>
<dbReference type="GO" id="GO:0032259">
    <property type="term" value="P:methylation"/>
    <property type="evidence" value="ECO:0007669"/>
    <property type="project" value="UniProtKB-KW"/>
</dbReference>
<dbReference type="RefSeq" id="WP_092874045.1">
    <property type="nucleotide sequence ID" value="NZ_FOJY01000020.1"/>
</dbReference>
<dbReference type="Proteomes" id="UP000198838">
    <property type="component" value="Unassembled WGS sequence"/>
</dbReference>
<dbReference type="GO" id="GO:0006779">
    <property type="term" value="P:porphyrin-containing compound biosynthetic process"/>
    <property type="evidence" value="ECO:0007669"/>
    <property type="project" value="InterPro"/>
</dbReference>
<dbReference type="CDD" id="cd03465">
    <property type="entry name" value="URO-D_like"/>
    <property type="match status" value="1"/>
</dbReference>
<dbReference type="AlphaFoldDB" id="A0A1I1A3L1"/>
<dbReference type="Pfam" id="PF01208">
    <property type="entry name" value="URO-D"/>
    <property type="match status" value="1"/>
</dbReference>
<organism evidence="2 3">
    <name type="scientific">Acetitomaculum ruminis DSM 5522</name>
    <dbReference type="NCBI Taxonomy" id="1120918"/>
    <lineage>
        <taxon>Bacteria</taxon>
        <taxon>Bacillati</taxon>
        <taxon>Bacillota</taxon>
        <taxon>Clostridia</taxon>
        <taxon>Lachnospirales</taxon>
        <taxon>Lachnospiraceae</taxon>
        <taxon>Acetitomaculum</taxon>
    </lineage>
</organism>
<accession>A0A1I1A3L1</accession>
<feature type="domain" description="Uroporphyrinogen decarboxylase (URO-D)" evidence="1">
    <location>
        <begin position="2"/>
        <end position="337"/>
    </location>
</feature>
<dbReference type="GO" id="GO:0004853">
    <property type="term" value="F:uroporphyrinogen decarboxylase activity"/>
    <property type="evidence" value="ECO:0007669"/>
    <property type="project" value="InterPro"/>
</dbReference>
<sequence length="350" mass="39328">MTSKDRIINAMKFKKVDYIPVMCKKRAVAPQTIGRKYDREFQLDPEAMAKSAIEIWKIVKDDAFCLGAGPAIQMGLGCDLNWPEDDHPSLKNPVITTKEEALKLEVPDIYSNEYMSAFIEAVRLLYKWAGDEVPIKIASYGIFNILSRLLGVERMMQWIIKDRETIQLLCDKINETMLKFAKEMRKEGALIYEIGDAMSGPALISPQIFKELSVPNHKAQIDGFKEMGYLTMLHVCGGEYPVIDQLQYTNADFLWFSELVDLSVAQKIFYKRFAVCGGVHPVDTLFVGGPEDVDRDIKELISGLKHKSGVIIMPGCGLSSNISIENLKAMAQATQKYSELAGKKVLTINN</sequence>
<evidence type="ECO:0000313" key="2">
    <source>
        <dbReference type="EMBL" id="SFB31936.1"/>
    </source>
</evidence>
<dbReference type="InterPro" id="IPR000257">
    <property type="entry name" value="Uroporphyrinogen_deCOase"/>
</dbReference>
<proteinExistence type="predicted"/>
<dbReference type="InterPro" id="IPR052024">
    <property type="entry name" value="Methanogen_methyltrans"/>
</dbReference>
<name>A0A1I1A3L1_9FIRM</name>